<reference evidence="1 2" key="1">
    <citation type="submission" date="2019-02" db="EMBL/GenBank/DDBJ databases">
        <title>Pedobacter sp. RP-3-21 sp. nov., isolated from Arctic soil.</title>
        <authorList>
            <person name="Dahal R.H."/>
        </authorList>
    </citation>
    <scope>NUCLEOTIDE SEQUENCE [LARGE SCALE GENOMIC DNA]</scope>
    <source>
        <strain evidence="1 2">RP-3-21</strain>
    </source>
</reference>
<dbReference type="InterPro" id="IPR046167">
    <property type="entry name" value="DUF6169"/>
</dbReference>
<gene>
    <name evidence="1" type="ORF">EZ456_11080</name>
</gene>
<proteinExistence type="predicted"/>
<comment type="caution">
    <text evidence="1">The sequence shown here is derived from an EMBL/GenBank/DDBJ whole genome shotgun (WGS) entry which is preliminary data.</text>
</comment>
<keyword evidence="2" id="KW-1185">Reference proteome</keyword>
<accession>A0A4R0PXT7</accession>
<dbReference type="EMBL" id="SJSO01000007">
    <property type="protein sequence ID" value="TCD27058.1"/>
    <property type="molecule type" value="Genomic_DNA"/>
</dbReference>
<evidence type="ECO:0000313" key="2">
    <source>
        <dbReference type="Proteomes" id="UP000293925"/>
    </source>
</evidence>
<organism evidence="1 2">
    <name type="scientific">Pedobacter psychrodurus</name>
    <dbReference type="NCBI Taxonomy" id="2530456"/>
    <lineage>
        <taxon>Bacteria</taxon>
        <taxon>Pseudomonadati</taxon>
        <taxon>Bacteroidota</taxon>
        <taxon>Sphingobacteriia</taxon>
        <taxon>Sphingobacteriales</taxon>
        <taxon>Sphingobacteriaceae</taxon>
        <taxon>Pedobacter</taxon>
    </lineage>
</organism>
<dbReference type="AlphaFoldDB" id="A0A4R0PXT7"/>
<dbReference type="OrthoDB" id="767793at2"/>
<dbReference type="RefSeq" id="WP_131530105.1">
    <property type="nucleotide sequence ID" value="NZ_SJSO01000007.1"/>
</dbReference>
<evidence type="ECO:0000313" key="1">
    <source>
        <dbReference type="EMBL" id="TCD27058.1"/>
    </source>
</evidence>
<protein>
    <submittedName>
        <fullName evidence="1">Uncharacterized protein</fullName>
    </submittedName>
</protein>
<dbReference type="Pfam" id="PF19666">
    <property type="entry name" value="DUF6169"/>
    <property type="match status" value="1"/>
</dbReference>
<sequence>MSAPYKLTKTDQGSYLFTSDIGLEYTCFFIACPITDNDGNDHLIYSFGFDRSGKFKSIRYANRFDERIKFTIIYIIKEFFRINGDNALLYFCYPDDTFARHRSITFSRWYNEELSDDIDHFKKDSAYKDEMLYDGMLILKKNPFHKLLNDAVDVYIAEMNNQK</sequence>
<dbReference type="Proteomes" id="UP000293925">
    <property type="component" value="Unassembled WGS sequence"/>
</dbReference>
<name>A0A4R0PXT7_9SPHI</name>